<dbReference type="Gene3D" id="2.30.29.30">
    <property type="entry name" value="Pleckstrin-homology domain (PH domain)/Phosphotyrosine-binding domain (PTB)"/>
    <property type="match status" value="1"/>
</dbReference>
<dbReference type="GO" id="GO:0071356">
    <property type="term" value="P:cellular response to tumor necrosis factor"/>
    <property type="evidence" value="ECO:0007669"/>
    <property type="project" value="TreeGrafter"/>
</dbReference>
<feature type="repeat" description="ANK" evidence="3">
    <location>
        <begin position="566"/>
        <end position="598"/>
    </location>
</feature>
<dbReference type="SUPFAM" id="SSF50729">
    <property type="entry name" value="PH domain-like"/>
    <property type="match status" value="1"/>
</dbReference>
<sequence length="1143" mass="132794">MHVTDEILESSTNSEERTNYNENAKYKQLEQKIQRLEKLVKSRDEALNEMYELERQKSEEIEHLKIRLKNESSEVAKYQTIEEQYKTEIIRLQSGINELEHKSSILHKLQVDSSSPKRVEEVLTEHESLYQEIANLRLQISQQEDTIILKNKKLSEINEGILNINNLLDNLYNNSKFLGKNNELDNDIFKCLPEEFSNMNNKNLQINKNEINKIINRVEDYFNKLKIMDEYLQNKLEGIKCDLLKILRFTLAIIIDENTLDENIEEIKEKILEYLNLTKFSNDIIIKDNNLINENEKIVYNNFFNQIKEIKNKNDNNINNKDNCNNNNNDNNNKRDIESKDLQNNDNDIAHKIIEIIENKSVLILQPLPPTPTLDDERNFILKCIESEYQCLCSYLNYIIEGNNNIRLFLIKGMMENIFQKVDEKLDKSILYDNNKDSLNINELRINKNLKLIEDLIIKLFSYILNDNVEEFLNILKNMNNGIYEIEEYKDINIFEDNSSNIKKNFVNILELLTKETISILLEYPLLFGWTGIHILVYKNQIDILHCLININQEKISYVINWRSMSGFTPLMLAVTKGDILLISLLLENGADVNNIDNRRNTLLHISEDKDIQQILIEHFIEISIQNSSGQLPKIVFNNLSLINKNIDNISNNNIDINKHIINTSDNINYDEDISLPETPLLSYRKFDSTLKSDDLDMIGIESNCNKVILTTIFNGGELESTCKDDFCVFSTQEELNEDNNTEKSGWNIFGFVTINNSINNIYDYKCSDHAAMEQNPEKLEELGLTIYEKKNKLWSDIVINFTSRGLESSCFPPPLDCSSIFRQILVLTSERIALYQHTPLKLLQAAPVIDVEELAIPQTSNVLLLLKIDGWDDILLEIRRRDEFLEEFTTIYRTITTPSDILLSQATNINNDSELSDNEEYNNSWFSFIVGSKNNKKIDEKTKNLSPARVNALKNLIAVYGENPPISKEKDNLIGLFNSINQYALVLALINNNRFMLLPHRSTSLLVSMPTYHFGFLNICLNPSKALVNPLYKDIDEEISSNNKDQFWKERFFILRSDGYLLWTQHPNDTVANATIPIRLIRQIRVFNLIPKVQDEILPCFALDFTHGSSPASLILYNDDINGRDIWVERIHNVRTIISNDN</sequence>
<keyword evidence="1" id="KW-0677">Repeat</keyword>
<feature type="region of interest" description="Disordered" evidence="4">
    <location>
        <begin position="1"/>
        <end position="21"/>
    </location>
</feature>
<dbReference type="VEuPathDB" id="CryptoDB:cand_003810"/>
<dbReference type="RefSeq" id="XP_067067442.1">
    <property type="nucleotide sequence ID" value="XM_067210625.1"/>
</dbReference>
<dbReference type="Proteomes" id="UP000186804">
    <property type="component" value="Unassembled WGS sequence"/>
</dbReference>
<dbReference type="PANTHER" id="PTHR46680">
    <property type="entry name" value="NF-KAPPA-B INHIBITOR ALPHA"/>
    <property type="match status" value="1"/>
</dbReference>
<feature type="region of interest" description="Disordered" evidence="4">
    <location>
        <begin position="315"/>
        <end position="341"/>
    </location>
</feature>
<dbReference type="InterPro" id="IPR002110">
    <property type="entry name" value="Ankyrin_rpt"/>
</dbReference>
<evidence type="ECO:0000313" key="7">
    <source>
        <dbReference type="Proteomes" id="UP000186804"/>
    </source>
</evidence>
<dbReference type="PROSITE" id="PS50088">
    <property type="entry name" value="ANK_REPEAT"/>
    <property type="match status" value="1"/>
</dbReference>
<evidence type="ECO:0000313" key="6">
    <source>
        <dbReference type="EMBL" id="OII75226.1"/>
    </source>
</evidence>
<keyword evidence="2 3" id="KW-0040">ANK repeat</keyword>
<dbReference type="SMART" id="SM00233">
    <property type="entry name" value="PH"/>
    <property type="match status" value="1"/>
</dbReference>
<protein>
    <recommendedName>
        <fullName evidence="5">PH domain-containing protein</fullName>
    </recommendedName>
</protein>
<keyword evidence="7" id="KW-1185">Reference proteome</keyword>
<accession>A0A1J4MLT2</accession>
<dbReference type="GO" id="GO:0005829">
    <property type="term" value="C:cytosol"/>
    <property type="evidence" value="ECO:0007669"/>
    <property type="project" value="TreeGrafter"/>
</dbReference>
<dbReference type="PANTHER" id="PTHR46680:SF3">
    <property type="entry name" value="NF-KAPPA-B INHIBITOR CACTUS"/>
    <property type="match status" value="1"/>
</dbReference>
<gene>
    <name evidence="6" type="ORF">cand_003810</name>
</gene>
<dbReference type="GeneID" id="92364566"/>
<dbReference type="InterPro" id="IPR051070">
    <property type="entry name" value="NF-kappa-B_inhibitor"/>
</dbReference>
<dbReference type="InterPro" id="IPR036770">
    <property type="entry name" value="Ankyrin_rpt-contain_sf"/>
</dbReference>
<feature type="compositionally biased region" description="Low complexity" evidence="4">
    <location>
        <begin position="315"/>
        <end position="331"/>
    </location>
</feature>
<evidence type="ECO:0000256" key="1">
    <source>
        <dbReference type="ARBA" id="ARBA00022737"/>
    </source>
</evidence>
<evidence type="ECO:0000256" key="4">
    <source>
        <dbReference type="SAM" id="MobiDB-lite"/>
    </source>
</evidence>
<dbReference type="GO" id="GO:0051059">
    <property type="term" value="F:NF-kappaB binding"/>
    <property type="evidence" value="ECO:0007669"/>
    <property type="project" value="TreeGrafter"/>
</dbReference>
<proteinExistence type="predicted"/>
<feature type="compositionally biased region" description="Basic and acidic residues" evidence="4">
    <location>
        <begin position="332"/>
        <end position="341"/>
    </location>
</feature>
<evidence type="ECO:0000259" key="5">
    <source>
        <dbReference type="SMART" id="SM00233"/>
    </source>
</evidence>
<dbReference type="InterPro" id="IPR011993">
    <property type="entry name" value="PH-like_dom_sf"/>
</dbReference>
<feature type="domain" description="PH" evidence="5">
    <location>
        <begin position="1012"/>
        <end position="1139"/>
    </location>
</feature>
<dbReference type="EMBL" id="LRBS01000089">
    <property type="protein sequence ID" value="OII75226.1"/>
    <property type="molecule type" value="Genomic_DNA"/>
</dbReference>
<dbReference type="PROSITE" id="PS50297">
    <property type="entry name" value="ANK_REP_REGION"/>
    <property type="match status" value="1"/>
</dbReference>
<reference evidence="6 7" key="1">
    <citation type="submission" date="2016-10" db="EMBL/GenBank/DDBJ databases">
        <title>Reductive evolution of mitochondrial metabolism and differential evolution of invasion-related proteins in Cryptosporidium.</title>
        <authorList>
            <person name="Liu S."/>
            <person name="Roellig D.M."/>
            <person name="Guo Y."/>
            <person name="Li N."/>
            <person name="Frace M.A."/>
            <person name="Tang K."/>
            <person name="Zhang L."/>
            <person name="Feng Y."/>
            <person name="Xiao L."/>
        </authorList>
    </citation>
    <scope>NUCLEOTIDE SEQUENCE [LARGE SCALE GENOMIC DNA]</scope>
    <source>
        <strain evidence="6">30847</strain>
    </source>
</reference>
<dbReference type="SMART" id="SM00248">
    <property type="entry name" value="ANK"/>
    <property type="match status" value="2"/>
</dbReference>
<dbReference type="InterPro" id="IPR001849">
    <property type="entry name" value="PH_domain"/>
</dbReference>
<dbReference type="Pfam" id="PF12796">
    <property type="entry name" value="Ank_2"/>
    <property type="match status" value="1"/>
</dbReference>
<evidence type="ECO:0000256" key="2">
    <source>
        <dbReference type="ARBA" id="ARBA00023043"/>
    </source>
</evidence>
<organism evidence="6 7">
    <name type="scientific">Cryptosporidium andersoni</name>
    <dbReference type="NCBI Taxonomy" id="117008"/>
    <lineage>
        <taxon>Eukaryota</taxon>
        <taxon>Sar</taxon>
        <taxon>Alveolata</taxon>
        <taxon>Apicomplexa</taxon>
        <taxon>Conoidasida</taxon>
        <taxon>Coccidia</taxon>
        <taxon>Eucoccidiorida</taxon>
        <taxon>Eimeriorina</taxon>
        <taxon>Cryptosporidiidae</taxon>
        <taxon>Cryptosporidium</taxon>
    </lineage>
</organism>
<dbReference type="OrthoDB" id="194358at2759"/>
<evidence type="ECO:0000256" key="3">
    <source>
        <dbReference type="PROSITE-ProRule" id="PRU00023"/>
    </source>
</evidence>
<dbReference type="SUPFAM" id="SSF48403">
    <property type="entry name" value="Ankyrin repeat"/>
    <property type="match status" value="1"/>
</dbReference>
<dbReference type="Gene3D" id="1.25.40.20">
    <property type="entry name" value="Ankyrin repeat-containing domain"/>
    <property type="match status" value="1"/>
</dbReference>
<name>A0A1J4MLT2_9CRYT</name>
<comment type="caution">
    <text evidence="6">The sequence shown here is derived from an EMBL/GenBank/DDBJ whole genome shotgun (WGS) entry which is preliminary data.</text>
</comment>
<dbReference type="AlphaFoldDB" id="A0A1J4MLT2"/>